<name>A0A382N449_9ZZZZ</name>
<organism evidence="1">
    <name type="scientific">marine metagenome</name>
    <dbReference type="NCBI Taxonomy" id="408172"/>
    <lineage>
        <taxon>unclassified sequences</taxon>
        <taxon>metagenomes</taxon>
        <taxon>ecological metagenomes</taxon>
    </lineage>
</organism>
<evidence type="ECO:0000313" key="1">
    <source>
        <dbReference type="EMBL" id="SVC55338.1"/>
    </source>
</evidence>
<proteinExistence type="predicted"/>
<gene>
    <name evidence="1" type="ORF">METZ01_LOCUS308192</name>
</gene>
<dbReference type="PROSITE" id="PS51257">
    <property type="entry name" value="PROKAR_LIPOPROTEIN"/>
    <property type="match status" value="1"/>
</dbReference>
<accession>A0A382N449</accession>
<sequence>MVRDSAPFFFLLFLFLSACSSVDPAEKAAMDMEIERAILWDFRKESRFDRVEVTCRDGVVLLQGMVPTTKDREETVKRAQKAAHKWDSGTEIVSELSVE</sequence>
<protein>
    <submittedName>
        <fullName evidence="1">Uncharacterized protein</fullName>
    </submittedName>
</protein>
<dbReference type="EMBL" id="UINC01097543">
    <property type="protein sequence ID" value="SVC55338.1"/>
    <property type="molecule type" value="Genomic_DNA"/>
</dbReference>
<dbReference type="AlphaFoldDB" id="A0A382N449"/>
<reference evidence="1" key="1">
    <citation type="submission" date="2018-05" db="EMBL/GenBank/DDBJ databases">
        <authorList>
            <person name="Lanie J.A."/>
            <person name="Ng W.-L."/>
            <person name="Kazmierczak K.M."/>
            <person name="Andrzejewski T.M."/>
            <person name="Davidsen T.M."/>
            <person name="Wayne K.J."/>
            <person name="Tettelin H."/>
            <person name="Glass J.I."/>
            <person name="Rusch D."/>
            <person name="Podicherti R."/>
            <person name="Tsui H.-C.T."/>
            <person name="Winkler M.E."/>
        </authorList>
    </citation>
    <scope>NUCLEOTIDE SEQUENCE</scope>
</reference>